<evidence type="ECO:0000313" key="2">
    <source>
        <dbReference type="Proteomes" id="UP000254924"/>
    </source>
</evidence>
<dbReference type="AlphaFoldDB" id="A0A380K249"/>
<evidence type="ECO:0000313" key="1">
    <source>
        <dbReference type="EMBL" id="SUN58102.1"/>
    </source>
</evidence>
<name>A0A380K249_9STRE</name>
<sequence>MSLNKLPIRGIAKSVARETYQQLPENEWEYSRTDWYRYILICLMIEKDPKSNATFLESLYANLEFLGLLPKEAKDLKPEAAREVAAEYFAQWVLAMVASSRTFYNPRLWDETLRTAKRVRKQPRRVSVIVAQYLASHQFEERGQ</sequence>
<organism evidence="1 2">
    <name type="scientific">Streptococcus hyointestinalis</name>
    <dbReference type="NCBI Taxonomy" id="1337"/>
    <lineage>
        <taxon>Bacteria</taxon>
        <taxon>Bacillati</taxon>
        <taxon>Bacillota</taxon>
        <taxon>Bacilli</taxon>
        <taxon>Lactobacillales</taxon>
        <taxon>Streptococcaceae</taxon>
        <taxon>Streptococcus</taxon>
    </lineage>
</organism>
<dbReference type="EMBL" id="UHFN01000002">
    <property type="protein sequence ID" value="SUN58102.1"/>
    <property type="molecule type" value="Genomic_DNA"/>
</dbReference>
<protein>
    <submittedName>
        <fullName evidence="1">Uncharacterized protein</fullName>
    </submittedName>
</protein>
<accession>A0A380K249</accession>
<keyword evidence="2" id="KW-1185">Reference proteome</keyword>
<proteinExistence type="predicted"/>
<dbReference type="Proteomes" id="UP000254924">
    <property type="component" value="Unassembled WGS sequence"/>
</dbReference>
<reference evidence="1 2" key="1">
    <citation type="submission" date="2018-06" db="EMBL/GenBank/DDBJ databases">
        <authorList>
            <consortium name="Pathogen Informatics"/>
            <person name="Doyle S."/>
        </authorList>
    </citation>
    <scope>NUCLEOTIDE SEQUENCE [LARGE SCALE GENOMIC DNA]</scope>
    <source>
        <strain evidence="1 2">NCTC12224</strain>
    </source>
</reference>
<gene>
    <name evidence="1" type="ORF">NCTC12224_00126</name>
</gene>